<dbReference type="InterPro" id="IPR013594">
    <property type="entry name" value="Dynein_heavy_tail"/>
</dbReference>
<keyword evidence="6" id="KW-0067">ATP-binding</keyword>
<dbReference type="Gene3D" id="3.40.50.300">
    <property type="entry name" value="P-loop containing nucleotide triphosphate hydrolases"/>
    <property type="match status" value="2"/>
</dbReference>
<keyword evidence="3" id="KW-0963">Cytoplasm</keyword>
<evidence type="ECO:0000313" key="14">
    <source>
        <dbReference type="EMBL" id="VDL94684.1"/>
    </source>
</evidence>
<dbReference type="Proteomes" id="UP000275846">
    <property type="component" value="Unassembled WGS sequence"/>
</dbReference>
<dbReference type="Gene3D" id="1.10.8.710">
    <property type="match status" value="1"/>
</dbReference>
<keyword evidence="4" id="KW-0493">Microtubule</keyword>
<evidence type="ECO:0000259" key="13">
    <source>
        <dbReference type="Pfam" id="PF12774"/>
    </source>
</evidence>
<evidence type="ECO:0000256" key="4">
    <source>
        <dbReference type="ARBA" id="ARBA00022701"/>
    </source>
</evidence>
<dbReference type="Pfam" id="PF08385">
    <property type="entry name" value="DHC_N1"/>
    <property type="match status" value="1"/>
</dbReference>
<gene>
    <name evidence="14" type="ORF">SSLN_LOCUS8299</name>
</gene>
<evidence type="ECO:0000256" key="7">
    <source>
        <dbReference type="ARBA" id="ARBA00023017"/>
    </source>
</evidence>
<evidence type="ECO:0000256" key="5">
    <source>
        <dbReference type="ARBA" id="ARBA00022741"/>
    </source>
</evidence>
<accession>A0A183SVQ1</accession>
<evidence type="ECO:0000256" key="6">
    <source>
        <dbReference type="ARBA" id="ARBA00022840"/>
    </source>
</evidence>
<evidence type="ECO:0000256" key="1">
    <source>
        <dbReference type="ARBA" id="ARBA00004245"/>
    </source>
</evidence>
<dbReference type="GO" id="GO:0005874">
    <property type="term" value="C:microtubule"/>
    <property type="evidence" value="ECO:0007669"/>
    <property type="project" value="UniProtKB-KW"/>
</dbReference>
<keyword evidence="7" id="KW-0243">Dynein</keyword>
<sequence length="2137" mass="241514">MTGKDPRKSFILNALVNYFDTHEANLEKLFYHPSVNIFLDNGNARLLLASAADNGEILLCNENESKMMHQFPRLKLALSDLVLGLAACTKSHQDKDDQTPNVIFDLASEADYWLQRSRSSPQGMNAERLRSEAIYNALKPAVDATQRLELQAVCIGQPVGWTTDRESQAQSEHRLATSAEEFLCSLSEALETSIIDCLDGVWRLRDVAPPYPESRMRSLLEAIGGWLSRVLISYLNPLRTEEIKSIISPLWDRPFKQVKMQLERGIQLCEQWEKSCLFFTQQLWARTSTHRWENEPPQLTYLQEFKKRMIEVLHLRANYEELLRILSNEERDLFRMTEKMSDFLLQNQISPSANDSTNVLSQLVCNPIAYNPFTAEQWSMAVRCFSDRIRPAEEATIPYLRNYLATAAQKSGQNVACSRVLFAEFKRYGELLKRPLIRQALQTERENLLGYISVGIKGLRDEFLHRTAEQDFGADANAGQSHLTHGKNIPDQVERIIWAGQLEAKAADHLKLAETILVDLDGFAKLKQEVVGLIKDVSIWRMDQFDTWCRTNQSALSAEEGGGAVVSESNLLFDPSKCLLHLSAVDGRLQVGYPDGLLRLQREVRLLSGFGYPVPSKLHKAAAHAEQMYKHAIVLKQVAHFYNSIESQMIPSQQALMLKSALAFERLVKFNKLSDQHKDKVGGEGTGITWQQAKEVPAYINQLQAAVRHLIEENRQLRMVHYELIEQITSLMNVDLLRQQSKWREVLMTMRCRLAEVASTGGYPADHMTPWRAHLDRQLYKALEVQYRLGLESLNERMPEMRVDLVYQQSNLSLQPPFEELKARYYKEMKKFIGIPCHFRGVGEFNETKLDGSKVALIFPMIIENQSAGFRVCYRKAEFLFARLAASIERFRDWVALGNVNLDDLVDVECRAISDYENNFRAIKRRGRAVEELPNEIRIDCFTVNCIPVKNTIEQLLQNLFDALLNCLRRSVQADLVAADAFLTDALEKLSQRPQTVEEMSEATAKHAELAKGQARLTEQLNCAEDKDRLLKNVSGAGVNAIVTTKAKWDKFQLMMESFKLMMNEQIEVLKCNMESRLKVFFGNLEKFAARWYQLRPSTDLLHSGDRRQCLEAVQVIRSRKEEFGEMEETLNGLVQDCKHFDISPPNCSLAEELRNNFVELETMWSVYEKFALELEELSKEDWISFRSRTYVFEEFLSRWFDQLRNEKPTSITALLMKEIDQYKELVPALKWVRGEALSTDHWIELFRLVGLPRTMLLENLTFGDILSVAPAVMAQADNLKNLIQRAQAEVLVREALQELDVWGAGAVFSLTPYVDSRKQRVPLITDWKNVVTQVGDNQALLASLQGSPYFGSFADRANAWGQRLADLDACLLGIQAVQRRWVYLEPIFGSGALTREAGRFNRVDLEFRSLLASIEQDNRVVSLVNGRRGNELRDKLTTMQDQLSRCQRALNDFLEEKRNLFPRFYFLGDDDLLEILGQSSNPNVIQAHLRKLFQAVHNVIIESPDSGSTQKKPDNQADSVTITEICSSDGERVPLKHPILVANESEKWLSSLESEMRATLSLLLSECLNDRVNPSIYPGQILALREAIQFSTKAEKAITTGRLTQLQHELQATLKNYAEANMKCSMSSGGESGDGPQDELSTSVSRVASAKLLTLILDTGHKINVVAHLIKQNTASVHDWAWQRQLRFYCQRAVGGTVSCVAAGEGLDAEVPCVRMVDAEFAYTFEYQGNAPRLVHTPLTDKCYLTLTQAMRMGLGGNPYGPAGTGKTESVKQLGGLLGRQVLVFNCDEGIDVQSMGRIFVGLVKCGAWGCFDEFNRLEEVVLSAVSMQIQVIQNGLRSGATSVDLLGHRVSLSPNSGIFITMNPAGKGYGGRQKLPDNLKQLFRPVAMTKPDDELIAETLLFSQGFTHSRDLGRKLVAVFSLSKQLLSVQQHYDWGLRALKTVLKHAGNLLHQKNNANAENVKETAGTTADSLALEARLVIQSVRNCSIAKLTYVDAAKFDALLRDVFPDPNHHTVEENDDIVMKLTAAMHEVLTENHLVSVSRQIEKALEVFSQLRQRMGVVIVGPSGCGKSTVLKLLWLALQKIGIRVNRHILNPKAMPRFQLLGRIDPDTRGWTDGVLTRSARDLARENSGE</sequence>
<evidence type="ECO:0000256" key="9">
    <source>
        <dbReference type="ARBA" id="ARBA00023175"/>
    </source>
</evidence>
<dbReference type="InterPro" id="IPR027417">
    <property type="entry name" value="P-loop_NTPase"/>
</dbReference>
<keyword evidence="8" id="KW-0175">Coiled coil</keyword>
<dbReference type="SUPFAM" id="SSF52540">
    <property type="entry name" value="P-loop containing nucleoside triphosphate hydrolases"/>
    <property type="match status" value="2"/>
</dbReference>
<dbReference type="PANTHER" id="PTHR45703:SF22">
    <property type="entry name" value="DYNEIN CYTOPLASMIC 2 HEAVY CHAIN 1"/>
    <property type="match status" value="1"/>
</dbReference>
<dbReference type="STRING" id="70667.A0A183SVQ1"/>
<dbReference type="Pfam" id="PF12774">
    <property type="entry name" value="AAA_6"/>
    <property type="match status" value="1"/>
</dbReference>
<keyword evidence="15" id="KW-1185">Reference proteome</keyword>
<dbReference type="GO" id="GO:0045505">
    <property type="term" value="F:dynein intermediate chain binding"/>
    <property type="evidence" value="ECO:0007669"/>
    <property type="project" value="InterPro"/>
</dbReference>
<dbReference type="InterPro" id="IPR026983">
    <property type="entry name" value="DHC"/>
</dbReference>
<dbReference type="InterPro" id="IPR013602">
    <property type="entry name" value="Dynein_heavy_linker"/>
</dbReference>
<reference evidence="14 15" key="2">
    <citation type="submission" date="2018-11" db="EMBL/GenBank/DDBJ databases">
        <authorList>
            <consortium name="Pathogen Informatics"/>
        </authorList>
    </citation>
    <scope>NUCLEOTIDE SEQUENCE [LARGE SCALE GENOMIC DNA]</scope>
    <source>
        <strain evidence="14 15">NST_G2</strain>
    </source>
</reference>
<dbReference type="InterPro" id="IPR042228">
    <property type="entry name" value="Dynein_linker_3"/>
</dbReference>
<comment type="subcellular location">
    <subcellularLocation>
        <location evidence="1">Cytoplasm</location>
        <location evidence="1">Cytoskeleton</location>
    </subcellularLocation>
</comment>
<evidence type="ECO:0000256" key="2">
    <source>
        <dbReference type="ARBA" id="ARBA00008887"/>
    </source>
</evidence>
<dbReference type="Pfam" id="PF08393">
    <property type="entry name" value="DHC_N2"/>
    <property type="match status" value="1"/>
</dbReference>
<keyword evidence="9" id="KW-0505">Motor protein</keyword>
<dbReference type="OrthoDB" id="10252139at2759"/>
<dbReference type="InterPro" id="IPR043157">
    <property type="entry name" value="Dynein_AAA1S"/>
</dbReference>
<evidence type="ECO:0000259" key="11">
    <source>
        <dbReference type="Pfam" id="PF08385"/>
    </source>
</evidence>
<proteinExistence type="inferred from homology"/>
<dbReference type="GO" id="GO:0005524">
    <property type="term" value="F:ATP binding"/>
    <property type="evidence" value="ECO:0007669"/>
    <property type="project" value="UniProtKB-KW"/>
</dbReference>
<dbReference type="Gene3D" id="3.20.180.20">
    <property type="entry name" value="Dynein heavy chain, N-terminal domain 2"/>
    <property type="match status" value="1"/>
</dbReference>
<dbReference type="InterPro" id="IPR035699">
    <property type="entry name" value="AAA_6"/>
</dbReference>
<dbReference type="InterPro" id="IPR042222">
    <property type="entry name" value="Dynein_2_N"/>
</dbReference>
<keyword evidence="10" id="KW-0206">Cytoskeleton</keyword>
<evidence type="ECO:0000313" key="15">
    <source>
        <dbReference type="Proteomes" id="UP000275846"/>
    </source>
</evidence>
<dbReference type="WBParaSite" id="SSLN_0000862901-mRNA-1">
    <property type="protein sequence ID" value="SSLN_0000862901-mRNA-1"/>
    <property type="gene ID" value="SSLN_0000862901"/>
</dbReference>
<dbReference type="PANTHER" id="PTHR45703">
    <property type="entry name" value="DYNEIN HEAVY CHAIN"/>
    <property type="match status" value="1"/>
</dbReference>
<evidence type="ECO:0000256" key="8">
    <source>
        <dbReference type="ARBA" id="ARBA00023054"/>
    </source>
</evidence>
<dbReference type="FunFam" id="3.20.180.20:FF:000002">
    <property type="entry name" value="Cytoplasmic dynein heavy chain 1"/>
    <property type="match status" value="1"/>
</dbReference>
<dbReference type="FunFam" id="3.40.50.300:FF:000071">
    <property type="entry name" value="Cytoplasmic dynein heavy chain 1"/>
    <property type="match status" value="1"/>
</dbReference>
<dbReference type="GO" id="GO:0051959">
    <property type="term" value="F:dynein light intermediate chain binding"/>
    <property type="evidence" value="ECO:0007669"/>
    <property type="project" value="InterPro"/>
</dbReference>
<evidence type="ECO:0000313" key="16">
    <source>
        <dbReference type="WBParaSite" id="SSLN_0000862901-mRNA-1"/>
    </source>
</evidence>
<feature type="domain" description="Dynein heavy chain linker" evidence="12">
    <location>
        <begin position="1152"/>
        <end position="1568"/>
    </location>
</feature>
<evidence type="ECO:0000256" key="3">
    <source>
        <dbReference type="ARBA" id="ARBA00022490"/>
    </source>
</evidence>
<feature type="domain" description="Dynein heavy chain tail" evidence="11">
    <location>
        <begin position="206"/>
        <end position="665"/>
    </location>
</feature>
<protein>
    <submittedName>
        <fullName evidence="16">Cytoplasmic dynein 2 heavy chain 1</fullName>
    </submittedName>
</protein>
<evidence type="ECO:0000256" key="10">
    <source>
        <dbReference type="ARBA" id="ARBA00023212"/>
    </source>
</evidence>
<dbReference type="GO" id="GO:0030286">
    <property type="term" value="C:dynein complex"/>
    <property type="evidence" value="ECO:0007669"/>
    <property type="project" value="UniProtKB-KW"/>
</dbReference>
<comment type="similarity">
    <text evidence="2">Belongs to the dynein heavy chain family.</text>
</comment>
<reference evidence="16" key="1">
    <citation type="submission" date="2016-06" db="UniProtKB">
        <authorList>
            <consortium name="WormBaseParasite"/>
        </authorList>
    </citation>
    <scope>IDENTIFICATION</scope>
</reference>
<dbReference type="EMBL" id="UYSU01034581">
    <property type="protein sequence ID" value="VDL94684.1"/>
    <property type="molecule type" value="Genomic_DNA"/>
</dbReference>
<keyword evidence="5" id="KW-0547">Nucleotide-binding</keyword>
<dbReference type="Gene3D" id="1.20.58.1120">
    <property type="match status" value="1"/>
</dbReference>
<name>A0A183SVQ1_SCHSO</name>
<dbReference type="GO" id="GO:0007018">
    <property type="term" value="P:microtubule-based movement"/>
    <property type="evidence" value="ECO:0007669"/>
    <property type="project" value="InterPro"/>
</dbReference>
<feature type="domain" description="Dynein heavy chain hydrolytic ATP-binding dynein motor region" evidence="13">
    <location>
        <begin position="1724"/>
        <end position="2075"/>
    </location>
</feature>
<dbReference type="Gene3D" id="1.20.140.100">
    <property type="entry name" value="Dynein heavy chain, N-terminal domain 2"/>
    <property type="match status" value="1"/>
</dbReference>
<evidence type="ECO:0000259" key="12">
    <source>
        <dbReference type="Pfam" id="PF08393"/>
    </source>
</evidence>
<organism evidence="16">
    <name type="scientific">Schistocephalus solidus</name>
    <name type="common">Tapeworm</name>
    <dbReference type="NCBI Taxonomy" id="70667"/>
    <lineage>
        <taxon>Eukaryota</taxon>
        <taxon>Metazoa</taxon>
        <taxon>Spiralia</taxon>
        <taxon>Lophotrochozoa</taxon>
        <taxon>Platyhelminthes</taxon>
        <taxon>Cestoda</taxon>
        <taxon>Eucestoda</taxon>
        <taxon>Diphyllobothriidea</taxon>
        <taxon>Diphyllobothriidae</taxon>
        <taxon>Schistocephalus</taxon>
    </lineage>
</organism>